<organism evidence="2 3">
    <name type="scientific">Actinomycetospora aurantiaca</name>
    <dbReference type="NCBI Taxonomy" id="3129233"/>
    <lineage>
        <taxon>Bacteria</taxon>
        <taxon>Bacillati</taxon>
        <taxon>Actinomycetota</taxon>
        <taxon>Actinomycetes</taxon>
        <taxon>Pseudonocardiales</taxon>
        <taxon>Pseudonocardiaceae</taxon>
        <taxon>Actinomycetospora</taxon>
    </lineage>
</organism>
<dbReference type="NCBIfam" id="TIGR03083">
    <property type="entry name" value="maleylpyruvate isomerase family mycothiol-dependent enzyme"/>
    <property type="match status" value="1"/>
</dbReference>
<dbReference type="Gene3D" id="1.20.120.450">
    <property type="entry name" value="dinb family like domain"/>
    <property type="match status" value="1"/>
</dbReference>
<dbReference type="EMBL" id="JBBEGN010000002">
    <property type="protein sequence ID" value="MEJ2867183.1"/>
    <property type="molecule type" value="Genomic_DNA"/>
</dbReference>
<accession>A0ABU8MIQ0</accession>
<name>A0ABU8MIQ0_9PSEU</name>
<evidence type="ECO:0000313" key="2">
    <source>
        <dbReference type="EMBL" id="MEJ2867183.1"/>
    </source>
</evidence>
<evidence type="ECO:0000313" key="3">
    <source>
        <dbReference type="Proteomes" id="UP001385809"/>
    </source>
</evidence>
<feature type="domain" description="Mycothiol-dependent maleylpyruvate isomerase metal-binding" evidence="1">
    <location>
        <begin position="11"/>
        <end position="134"/>
    </location>
</feature>
<proteinExistence type="predicted"/>
<dbReference type="Pfam" id="PF11716">
    <property type="entry name" value="MDMPI_N"/>
    <property type="match status" value="1"/>
</dbReference>
<dbReference type="InterPro" id="IPR024344">
    <property type="entry name" value="MDMPI_metal-binding"/>
</dbReference>
<dbReference type="InterPro" id="IPR017517">
    <property type="entry name" value="Maleyloyr_isom"/>
</dbReference>
<protein>
    <submittedName>
        <fullName evidence="2">TIGR03086 family metal-binding protein</fullName>
    </submittedName>
</protein>
<gene>
    <name evidence="2" type="ORF">WCD74_05360</name>
</gene>
<dbReference type="NCBIfam" id="TIGR03086">
    <property type="entry name" value="TIGR03086 family metal-binding protein"/>
    <property type="match status" value="1"/>
</dbReference>
<sequence>MSAPDPRPLLTRALDQIGDLVAATGPDALARPTPCADWDVRALLDHLVGVHRRVAHVGAGGHFADVDPNLSVPVGAHADEVARARAEVDRVWGLDGADDSVLDRELTVPWGAMPGRFAAFGYVQELTVHAWDLAVATGRTEGLDPVLAEAVEETARRVLPAEPRGGPIPFGPPVATTDDAGPYARLVGWLGREPSFTAPERVS</sequence>
<reference evidence="2 3" key="1">
    <citation type="submission" date="2024-03" db="EMBL/GenBank/DDBJ databases">
        <title>Actinomycetospora sp. OC33-EN08, a novel actinomycete isolated from wild orchid (Aerides multiflora).</title>
        <authorList>
            <person name="Suriyachadkun C."/>
        </authorList>
    </citation>
    <scope>NUCLEOTIDE SEQUENCE [LARGE SCALE GENOMIC DNA]</scope>
    <source>
        <strain evidence="2 3">OC33-EN08</strain>
    </source>
</reference>
<comment type="caution">
    <text evidence="2">The sequence shown here is derived from an EMBL/GenBank/DDBJ whole genome shotgun (WGS) entry which is preliminary data.</text>
</comment>
<dbReference type="InterPro" id="IPR017520">
    <property type="entry name" value="CHP03086"/>
</dbReference>
<evidence type="ECO:0000259" key="1">
    <source>
        <dbReference type="Pfam" id="PF11716"/>
    </source>
</evidence>
<dbReference type="Proteomes" id="UP001385809">
    <property type="component" value="Unassembled WGS sequence"/>
</dbReference>
<keyword evidence="3" id="KW-1185">Reference proteome</keyword>
<dbReference type="InterPro" id="IPR034660">
    <property type="entry name" value="DinB/YfiT-like"/>
</dbReference>
<dbReference type="SUPFAM" id="SSF109854">
    <property type="entry name" value="DinB/YfiT-like putative metalloenzymes"/>
    <property type="match status" value="1"/>
</dbReference>
<dbReference type="RefSeq" id="WP_337693805.1">
    <property type="nucleotide sequence ID" value="NZ_JBBEGN010000002.1"/>
</dbReference>